<dbReference type="EMBL" id="SESI01000001">
    <property type="protein sequence ID" value="TQQ82198.1"/>
    <property type="molecule type" value="Genomic_DNA"/>
</dbReference>
<organism evidence="2 3">
    <name type="scientific">Halonotius roseus</name>
    <dbReference type="NCBI Taxonomy" id="2511997"/>
    <lineage>
        <taxon>Archaea</taxon>
        <taxon>Methanobacteriati</taxon>
        <taxon>Methanobacteriota</taxon>
        <taxon>Stenosarchaea group</taxon>
        <taxon>Halobacteria</taxon>
        <taxon>Halobacteriales</taxon>
        <taxon>Haloferacaceae</taxon>
        <taxon>Halonotius</taxon>
    </lineage>
</organism>
<dbReference type="OrthoDB" id="205286at2157"/>
<feature type="compositionally biased region" description="Acidic residues" evidence="1">
    <location>
        <begin position="108"/>
        <end position="138"/>
    </location>
</feature>
<dbReference type="AlphaFoldDB" id="A0A544QRZ0"/>
<reference evidence="2 3" key="1">
    <citation type="submission" date="2019-02" db="EMBL/GenBank/DDBJ databases">
        <title>Halonotius sp. a new haloqrchaeon isolated from saline water.</title>
        <authorList>
            <person name="Duran-Viseras A."/>
            <person name="Sanchez-Porro C."/>
            <person name="Ventosa A."/>
        </authorList>
    </citation>
    <scope>NUCLEOTIDE SEQUENCE [LARGE SCALE GENOMIC DNA]</scope>
    <source>
        <strain evidence="2 3">F9-27</strain>
    </source>
</reference>
<sequence length="299" mass="30438">MYSRRQAIAATGLGIAALSGCTDLAEFASGSGPLSATAQPATIAEQTLNETGYSLANRDTLEINESVEAGGETRRVEITNQVATYERPIDLAAAALGDSASASSSDADTVDQGDLPDDVDPEDLPDDFDEEDLPDGVDPDNLPNALGGEQSVTAPYRIAGSEGSASPQQLGGTDSASSIFVVVSTPGFEFLGQSLNPLGQLDNEALATELAGQVGQLSVGSEQSTTTRDVLGSETTVSTFDGTLSQSGAEIDIGIVVTAVTNEGDYVIGFGAYPQLRAETGSTNASALLGGLEHPVSTG</sequence>
<proteinExistence type="predicted"/>
<dbReference type="Proteomes" id="UP000315385">
    <property type="component" value="Unassembled WGS sequence"/>
</dbReference>
<evidence type="ECO:0000313" key="3">
    <source>
        <dbReference type="Proteomes" id="UP000315385"/>
    </source>
</evidence>
<accession>A0A544QRZ0</accession>
<evidence type="ECO:0000313" key="2">
    <source>
        <dbReference type="EMBL" id="TQQ82198.1"/>
    </source>
</evidence>
<dbReference type="InterPro" id="IPR045396">
    <property type="entry name" value="DUF6517"/>
</dbReference>
<protein>
    <submittedName>
        <fullName evidence="2">Uncharacterized protein</fullName>
    </submittedName>
</protein>
<comment type="caution">
    <text evidence="2">The sequence shown here is derived from an EMBL/GenBank/DDBJ whole genome shotgun (WGS) entry which is preliminary data.</text>
</comment>
<feature type="region of interest" description="Disordered" evidence="1">
    <location>
        <begin position="100"/>
        <end position="148"/>
    </location>
</feature>
<gene>
    <name evidence="2" type="ORF">EWF95_04470</name>
</gene>
<name>A0A544QRZ0_9EURY</name>
<keyword evidence="3" id="KW-1185">Reference proteome</keyword>
<dbReference type="Pfam" id="PF20127">
    <property type="entry name" value="DUF6517"/>
    <property type="match status" value="2"/>
</dbReference>
<evidence type="ECO:0000256" key="1">
    <source>
        <dbReference type="SAM" id="MobiDB-lite"/>
    </source>
</evidence>
<dbReference type="PROSITE" id="PS51257">
    <property type="entry name" value="PROKAR_LIPOPROTEIN"/>
    <property type="match status" value="1"/>
</dbReference>
<dbReference type="RefSeq" id="WP_142442847.1">
    <property type="nucleotide sequence ID" value="NZ_SESI01000001.1"/>
</dbReference>